<feature type="transmembrane region" description="Helical" evidence="2">
    <location>
        <begin position="7"/>
        <end position="30"/>
    </location>
</feature>
<dbReference type="Gene3D" id="3.40.50.150">
    <property type="entry name" value="Vaccinia Virus protein VP39"/>
    <property type="match status" value="1"/>
</dbReference>
<keyword evidence="4" id="KW-1185">Reference proteome</keyword>
<evidence type="ECO:0000256" key="2">
    <source>
        <dbReference type="SAM" id="Phobius"/>
    </source>
</evidence>
<feature type="transmembrane region" description="Helical" evidence="2">
    <location>
        <begin position="273"/>
        <end position="292"/>
    </location>
</feature>
<feature type="transmembrane region" description="Helical" evidence="2">
    <location>
        <begin position="423"/>
        <end position="439"/>
    </location>
</feature>
<feature type="transmembrane region" description="Helical" evidence="2">
    <location>
        <begin position="361"/>
        <end position="378"/>
    </location>
</feature>
<dbReference type="PANTHER" id="PTHR43317">
    <property type="entry name" value="THERMOSPERMINE SYNTHASE ACAULIS5"/>
    <property type="match status" value="1"/>
</dbReference>
<organism evidence="3 4">
    <name type="scientific">Sphingomonas baiyangensis</name>
    <dbReference type="NCBI Taxonomy" id="2572576"/>
    <lineage>
        <taxon>Bacteria</taxon>
        <taxon>Pseudomonadati</taxon>
        <taxon>Pseudomonadota</taxon>
        <taxon>Alphaproteobacteria</taxon>
        <taxon>Sphingomonadales</taxon>
        <taxon>Sphingomonadaceae</taxon>
        <taxon>Sphingomonas</taxon>
    </lineage>
</organism>
<dbReference type="SUPFAM" id="SSF53335">
    <property type="entry name" value="S-adenosyl-L-methionine-dependent methyltransferases"/>
    <property type="match status" value="1"/>
</dbReference>
<dbReference type="GO" id="GO:0006596">
    <property type="term" value="P:polyamine biosynthetic process"/>
    <property type="evidence" value="ECO:0007669"/>
    <property type="project" value="UniProtKB-KW"/>
</dbReference>
<evidence type="ECO:0000313" key="3">
    <source>
        <dbReference type="EMBL" id="TKD52107.1"/>
    </source>
</evidence>
<dbReference type="Proteomes" id="UP000309138">
    <property type="component" value="Unassembled WGS sequence"/>
</dbReference>
<keyword evidence="2" id="KW-0812">Transmembrane</keyword>
<reference evidence="3 4" key="1">
    <citation type="submission" date="2019-04" db="EMBL/GenBank/DDBJ databases">
        <authorList>
            <person name="Yang Y."/>
            <person name="Wei D."/>
        </authorList>
    </citation>
    <scope>NUCLEOTIDE SEQUENCE [LARGE SCALE GENOMIC DNA]</scope>
    <source>
        <strain evidence="3 4">L-1-4w-11</strain>
    </source>
</reference>
<dbReference type="InterPro" id="IPR029063">
    <property type="entry name" value="SAM-dependent_MTases_sf"/>
</dbReference>
<dbReference type="AlphaFoldDB" id="A0A4U1L587"/>
<feature type="transmembrane region" description="Helical" evidence="2">
    <location>
        <begin position="446"/>
        <end position="465"/>
    </location>
</feature>
<dbReference type="NCBIfam" id="NF037959">
    <property type="entry name" value="MFS_SpdSyn"/>
    <property type="match status" value="1"/>
</dbReference>
<evidence type="ECO:0008006" key="5">
    <source>
        <dbReference type="Google" id="ProtNLM"/>
    </source>
</evidence>
<name>A0A4U1L587_9SPHN</name>
<feature type="transmembrane region" description="Helical" evidence="2">
    <location>
        <begin position="390"/>
        <end position="411"/>
    </location>
</feature>
<accession>A0A4U1L587</accession>
<evidence type="ECO:0000256" key="1">
    <source>
        <dbReference type="ARBA" id="ARBA00023115"/>
    </source>
</evidence>
<feature type="transmembrane region" description="Helical" evidence="2">
    <location>
        <begin position="104"/>
        <end position="123"/>
    </location>
</feature>
<keyword evidence="2" id="KW-1133">Transmembrane helix</keyword>
<dbReference type="PANTHER" id="PTHR43317:SF1">
    <property type="entry name" value="THERMOSPERMINE SYNTHASE ACAULIS5"/>
    <property type="match status" value="1"/>
</dbReference>
<feature type="transmembrane region" description="Helical" evidence="2">
    <location>
        <begin position="298"/>
        <end position="320"/>
    </location>
</feature>
<keyword evidence="1" id="KW-0620">Polyamine biosynthesis</keyword>
<dbReference type="OrthoDB" id="9761985at2"/>
<dbReference type="EMBL" id="SWKR01000002">
    <property type="protein sequence ID" value="TKD52107.1"/>
    <property type="molecule type" value="Genomic_DNA"/>
</dbReference>
<comment type="caution">
    <text evidence="3">The sequence shown here is derived from an EMBL/GenBank/DDBJ whole genome shotgun (WGS) entry which is preliminary data.</text>
</comment>
<feature type="transmembrane region" description="Helical" evidence="2">
    <location>
        <begin position="42"/>
        <end position="62"/>
    </location>
</feature>
<feature type="transmembrane region" description="Helical" evidence="2">
    <location>
        <begin position="332"/>
        <end position="355"/>
    </location>
</feature>
<feature type="transmembrane region" description="Helical" evidence="2">
    <location>
        <begin position="74"/>
        <end position="92"/>
    </location>
</feature>
<feature type="transmembrane region" description="Helical" evidence="2">
    <location>
        <begin position="244"/>
        <end position="266"/>
    </location>
</feature>
<proteinExistence type="predicted"/>
<feature type="transmembrane region" description="Helical" evidence="2">
    <location>
        <begin position="143"/>
        <end position="163"/>
    </location>
</feature>
<keyword evidence="2" id="KW-0472">Membrane</keyword>
<feature type="transmembrane region" description="Helical" evidence="2">
    <location>
        <begin position="217"/>
        <end position="238"/>
    </location>
</feature>
<evidence type="ECO:0000313" key="4">
    <source>
        <dbReference type="Proteomes" id="UP000309138"/>
    </source>
</evidence>
<gene>
    <name evidence="3" type="ORF">FBR43_04740</name>
</gene>
<sequence>MEAKRGVRPLFVVAILTGSFLLFLVQPMIARMALPRLGGAPAVWNSAMLVYQALLLGGYAYAHWLGRVPLRRQAQIHLAVLAIAALWLPIGLMQANPPPDAEPAVWVPWLLGASIGPLFFAVAAQAPLLQRWFAASAEGQNPYALYAASNIGSFGGLIAYPLLVEPAMALSRQSLLWSAGYALLFALVAACAWRLPRGQAAIIVERPTSARPSAARVLHWIALALVPSGLMLATSTFLTTDIVAVPLLWVLPLGLYLLSFSVAFATRRGVADAITLFAPVTILMFGGVMIAGQHEYPFLNALMALALLFMVAVALHTQMYRLRPEPDRLTGFYLAMSVGGALGGVFAALLAPVLFDWTYEYPILILAAGLLAPRAFLIEVIGRWWQGDRFALATRTMLVAAVTALLVYIGLFDPQGWLGARHQNLAFLALGVVGIATIGTRIPYAIVLAGALFLFGGYGALQVTLQGDTRTRSYFGVYTIRDYPESGTRTLAHGTTLHGVQFTGDAATRRQPTSYYMPRSGVGVALGAADDLYGPNARIGAVGLGTGTLACYARPGQRWRFYEIDPTVIAIARDSGKFSFLADCLPDADIVLGDARLSLAAQAPGSLDLLALDAFSSDAVPMHLMTREAFQTYGRVLTPRGLLLVHISNRFMDLEPVVTATAGRGWLAAKLSYAPGLGDNAEATVSDWIALTRDPEVLAELIAGGENWQMLRGRDDLEAWTDDYASIMPVLRNPFASVAGD</sequence>
<protein>
    <recommendedName>
        <fullName evidence="5">Spermidine synthase</fullName>
    </recommendedName>
</protein>
<feature type="transmembrane region" description="Helical" evidence="2">
    <location>
        <begin position="175"/>
        <end position="196"/>
    </location>
</feature>